<dbReference type="Proteomes" id="UP001229421">
    <property type="component" value="Unassembled WGS sequence"/>
</dbReference>
<dbReference type="AlphaFoldDB" id="A0AAD8L3V7"/>
<accession>A0AAD8L3V7</accession>
<dbReference type="EMBL" id="JAUHHV010000002">
    <property type="protein sequence ID" value="KAK1432296.1"/>
    <property type="molecule type" value="Genomic_DNA"/>
</dbReference>
<proteinExistence type="predicted"/>
<reference evidence="1" key="1">
    <citation type="journal article" date="2023" name="bioRxiv">
        <title>Improved chromosome-level genome assembly for marigold (Tagetes erecta).</title>
        <authorList>
            <person name="Jiang F."/>
            <person name="Yuan L."/>
            <person name="Wang S."/>
            <person name="Wang H."/>
            <person name="Xu D."/>
            <person name="Wang A."/>
            <person name="Fan W."/>
        </authorList>
    </citation>
    <scope>NUCLEOTIDE SEQUENCE</scope>
    <source>
        <strain evidence="1">WSJ</strain>
        <tissue evidence="1">Leaf</tissue>
    </source>
</reference>
<name>A0AAD8L3V7_TARER</name>
<organism evidence="1 2">
    <name type="scientific">Tagetes erecta</name>
    <name type="common">African marigold</name>
    <dbReference type="NCBI Taxonomy" id="13708"/>
    <lineage>
        <taxon>Eukaryota</taxon>
        <taxon>Viridiplantae</taxon>
        <taxon>Streptophyta</taxon>
        <taxon>Embryophyta</taxon>
        <taxon>Tracheophyta</taxon>
        <taxon>Spermatophyta</taxon>
        <taxon>Magnoliopsida</taxon>
        <taxon>eudicotyledons</taxon>
        <taxon>Gunneridae</taxon>
        <taxon>Pentapetalae</taxon>
        <taxon>asterids</taxon>
        <taxon>campanulids</taxon>
        <taxon>Asterales</taxon>
        <taxon>Asteraceae</taxon>
        <taxon>Asteroideae</taxon>
        <taxon>Heliantheae alliance</taxon>
        <taxon>Tageteae</taxon>
        <taxon>Tagetes</taxon>
    </lineage>
</organism>
<gene>
    <name evidence="1" type="ORF">QVD17_09191</name>
</gene>
<comment type="caution">
    <text evidence="1">The sequence shown here is derived from an EMBL/GenBank/DDBJ whole genome shotgun (WGS) entry which is preliminary data.</text>
</comment>
<protein>
    <submittedName>
        <fullName evidence="1">Uncharacterized protein</fullName>
    </submittedName>
</protein>
<keyword evidence="2" id="KW-1185">Reference proteome</keyword>
<evidence type="ECO:0000313" key="2">
    <source>
        <dbReference type="Proteomes" id="UP001229421"/>
    </source>
</evidence>
<evidence type="ECO:0000313" key="1">
    <source>
        <dbReference type="EMBL" id="KAK1432296.1"/>
    </source>
</evidence>
<sequence length="221" mass="25037">MEKLSVRKKEDLQDKPGVEIGEVSSKVLWRLVMVGPSRRDEGKHTLHDEVKHEEDAGLTVDEADVPTEDDVLFDCDGDVVGVKGDERCNEAVMNAVHKIIDKIEMKAVMNVAHRIVDKIAEEDSKKLLVRRDFRNMRRLLNPTANGLDETPLREGGKRCVETEILPGCSTLRTSRGMVSEYVILETKHVINTLGVSYLTGFQWPSAKYIKRICFQWHLVAL</sequence>